<evidence type="ECO:0000256" key="2">
    <source>
        <dbReference type="ARBA" id="ARBA00022485"/>
    </source>
</evidence>
<gene>
    <name evidence="8" type="ORF">HQN87_03545</name>
</gene>
<dbReference type="InterPro" id="IPR058240">
    <property type="entry name" value="rSAM_sf"/>
</dbReference>
<dbReference type="InterPro" id="IPR013785">
    <property type="entry name" value="Aldolase_TIM"/>
</dbReference>
<dbReference type="SFLD" id="SFLDG01067">
    <property type="entry name" value="SPASM/twitch_domain_containing"/>
    <property type="match status" value="1"/>
</dbReference>
<name>A0ABX2DIE9_9BACL</name>
<dbReference type="PANTHER" id="PTHR11228:SF7">
    <property type="entry name" value="PQQA PEPTIDE CYCLASE"/>
    <property type="match status" value="1"/>
</dbReference>
<dbReference type="PANTHER" id="PTHR11228">
    <property type="entry name" value="RADICAL SAM DOMAIN PROTEIN"/>
    <property type="match status" value="1"/>
</dbReference>
<evidence type="ECO:0000256" key="1">
    <source>
        <dbReference type="ARBA" id="ARBA00001966"/>
    </source>
</evidence>
<dbReference type="InterPro" id="IPR050377">
    <property type="entry name" value="Radical_SAM_PqqE_MftC-like"/>
</dbReference>
<keyword evidence="9" id="KW-1185">Reference proteome</keyword>
<keyword evidence="4" id="KW-0479">Metal-binding</keyword>
<dbReference type="PIRSF" id="PIRSF037420">
    <property type="entry name" value="PQQ_syn_pqqE"/>
    <property type="match status" value="1"/>
</dbReference>
<protein>
    <submittedName>
        <fullName evidence="8">Radical SAM protein</fullName>
    </submittedName>
</protein>
<keyword evidence="5" id="KW-0408">Iron</keyword>
<reference evidence="8 9" key="1">
    <citation type="submission" date="2020-05" db="EMBL/GenBank/DDBJ databases">
        <title>Paenibacillus glebae, sp. nov., Paenibacillus humi sp. nov., Paenibacillus pedi sp. nov., Paenibacillus terrestris sp. nov. and Paenibacillus terricola sp. nov., isolated from a forest top soil sample.</title>
        <authorList>
            <person name="Qi S."/>
            <person name="Carlier A."/>
            <person name="Cnockaert M."/>
            <person name="Vandamme P."/>
        </authorList>
    </citation>
    <scope>NUCLEOTIDE SEQUENCE [LARGE SCALE GENOMIC DNA]</scope>
    <source>
        <strain evidence="8 9">LMG 29502</strain>
    </source>
</reference>
<keyword evidence="6" id="KW-0411">Iron-sulfur</keyword>
<dbReference type="Pfam" id="PF04055">
    <property type="entry name" value="Radical_SAM"/>
    <property type="match status" value="1"/>
</dbReference>
<evidence type="ECO:0000313" key="9">
    <source>
        <dbReference type="Proteomes" id="UP000711047"/>
    </source>
</evidence>
<dbReference type="SFLD" id="SFLDG01386">
    <property type="entry name" value="main_SPASM_domain-containing"/>
    <property type="match status" value="1"/>
</dbReference>
<evidence type="ECO:0000256" key="4">
    <source>
        <dbReference type="ARBA" id="ARBA00022723"/>
    </source>
</evidence>
<dbReference type="SFLD" id="SFLDS00029">
    <property type="entry name" value="Radical_SAM"/>
    <property type="match status" value="1"/>
</dbReference>
<proteinExistence type="predicted"/>
<evidence type="ECO:0000256" key="3">
    <source>
        <dbReference type="ARBA" id="ARBA00022691"/>
    </source>
</evidence>
<dbReference type="RefSeq" id="WP_173127919.1">
    <property type="nucleotide sequence ID" value="NZ_JABMKX010000002.1"/>
</dbReference>
<dbReference type="Gene3D" id="3.20.20.70">
    <property type="entry name" value="Aldolase class I"/>
    <property type="match status" value="1"/>
</dbReference>
<dbReference type="Proteomes" id="UP000711047">
    <property type="component" value="Unassembled WGS sequence"/>
</dbReference>
<keyword evidence="3" id="KW-0949">S-adenosyl-L-methionine</keyword>
<dbReference type="InterPro" id="IPR007197">
    <property type="entry name" value="rSAM"/>
</dbReference>
<dbReference type="SUPFAM" id="SSF102114">
    <property type="entry name" value="Radical SAM enzymes"/>
    <property type="match status" value="1"/>
</dbReference>
<feature type="domain" description="Radical SAM core" evidence="7">
    <location>
        <begin position="17"/>
        <end position="224"/>
    </location>
</feature>
<dbReference type="EMBL" id="JABMKX010000002">
    <property type="protein sequence ID" value="NQX44397.1"/>
    <property type="molecule type" value="Genomic_DNA"/>
</dbReference>
<sequence>MKQEMITDYFYDLAFLNNTPVSVIIELSTKCNLRCEHCYLPDYKNRGMTTDKIKSLLIELRQLGVVNLSFTGGEILLREDLFELIEYARSIYMRVFLLSNGTLLDEIKVERLSRLYISEFSTTMFSVQPEIHDSITKAQGSLDILKKNLQLLKKHNIRVQVKMPIMQTNALCIDAVRDYCEQNDFKFFASPMIYSKINGDESPKCLRVNRDNLGPVLKKIDDLNNRKNKLIHESDVPCGALFYSFSIDSNGDVFPCNSFPYKVGSVMENSVSNIWNKSESLQYIKSIKKTDLNHCPGCQYEDQCERCPGMALLDSENVLACDTFAKSIAEVRSKNYCLN</sequence>
<evidence type="ECO:0000259" key="7">
    <source>
        <dbReference type="PROSITE" id="PS51918"/>
    </source>
</evidence>
<comment type="caution">
    <text evidence="8">The sequence shown here is derived from an EMBL/GenBank/DDBJ whole genome shotgun (WGS) entry which is preliminary data.</text>
</comment>
<keyword evidence="2" id="KW-0004">4Fe-4S</keyword>
<evidence type="ECO:0000313" key="8">
    <source>
        <dbReference type="EMBL" id="NQX44397.1"/>
    </source>
</evidence>
<dbReference type="PROSITE" id="PS51918">
    <property type="entry name" value="RADICAL_SAM"/>
    <property type="match status" value="1"/>
</dbReference>
<dbReference type="CDD" id="cd01335">
    <property type="entry name" value="Radical_SAM"/>
    <property type="match status" value="1"/>
</dbReference>
<dbReference type="NCBIfam" id="TIGR04085">
    <property type="entry name" value="rSAM_more_4Fe4S"/>
    <property type="match status" value="1"/>
</dbReference>
<comment type="cofactor">
    <cofactor evidence="1">
        <name>[4Fe-4S] cluster</name>
        <dbReference type="ChEBI" id="CHEBI:49883"/>
    </cofactor>
</comment>
<dbReference type="Pfam" id="PF13186">
    <property type="entry name" value="SPASM"/>
    <property type="match status" value="1"/>
</dbReference>
<dbReference type="CDD" id="cd21109">
    <property type="entry name" value="SPASM"/>
    <property type="match status" value="1"/>
</dbReference>
<dbReference type="InterPro" id="IPR023885">
    <property type="entry name" value="4Fe4S-binding_SPASM_dom"/>
</dbReference>
<evidence type="ECO:0000256" key="5">
    <source>
        <dbReference type="ARBA" id="ARBA00023004"/>
    </source>
</evidence>
<organism evidence="8 9">
    <name type="scientific">Paenibacillus tritici</name>
    <dbReference type="NCBI Taxonomy" id="1873425"/>
    <lineage>
        <taxon>Bacteria</taxon>
        <taxon>Bacillati</taxon>
        <taxon>Bacillota</taxon>
        <taxon>Bacilli</taxon>
        <taxon>Bacillales</taxon>
        <taxon>Paenibacillaceae</taxon>
        <taxon>Paenibacillus</taxon>
    </lineage>
</organism>
<evidence type="ECO:0000256" key="6">
    <source>
        <dbReference type="ARBA" id="ARBA00023014"/>
    </source>
</evidence>
<accession>A0ABX2DIE9</accession>
<dbReference type="InterPro" id="IPR017200">
    <property type="entry name" value="PqqE-like"/>
</dbReference>